<dbReference type="OrthoDB" id="9553332at2"/>
<evidence type="ECO:0000313" key="2">
    <source>
        <dbReference type="Proteomes" id="UP000001784"/>
    </source>
</evidence>
<keyword evidence="2" id="KW-1185">Reference proteome</keyword>
<name>A0LHW2_SYNFM</name>
<dbReference type="KEGG" id="sfu:Sfum_1323"/>
<gene>
    <name evidence="1" type="ordered locus">Sfum_1323</name>
</gene>
<dbReference type="InParanoid" id="A0LHW2"/>
<organism evidence="1 2">
    <name type="scientific">Syntrophobacter fumaroxidans (strain DSM 10017 / MPOB)</name>
    <dbReference type="NCBI Taxonomy" id="335543"/>
    <lineage>
        <taxon>Bacteria</taxon>
        <taxon>Pseudomonadati</taxon>
        <taxon>Thermodesulfobacteriota</taxon>
        <taxon>Syntrophobacteria</taxon>
        <taxon>Syntrophobacterales</taxon>
        <taxon>Syntrophobacteraceae</taxon>
        <taxon>Syntrophobacter</taxon>
    </lineage>
</organism>
<reference evidence="1 2" key="1">
    <citation type="submission" date="2006-10" db="EMBL/GenBank/DDBJ databases">
        <title>Complete sequence of Syntrophobacter fumaroxidans MPOB.</title>
        <authorList>
            <consortium name="US DOE Joint Genome Institute"/>
            <person name="Copeland A."/>
            <person name="Lucas S."/>
            <person name="Lapidus A."/>
            <person name="Barry K."/>
            <person name="Detter J.C."/>
            <person name="Glavina del Rio T."/>
            <person name="Hammon N."/>
            <person name="Israni S."/>
            <person name="Pitluck S."/>
            <person name="Goltsman E.G."/>
            <person name="Martinez M."/>
            <person name="Schmutz J."/>
            <person name="Larimer F."/>
            <person name="Land M."/>
            <person name="Hauser L."/>
            <person name="Kyrpides N."/>
            <person name="Kim E."/>
            <person name="Boone D.R."/>
            <person name="Brockman F."/>
            <person name="Culley D."/>
            <person name="Ferry J."/>
            <person name="Gunsalus R."/>
            <person name="McInerney M.J."/>
            <person name="Morrison M."/>
            <person name="Plugge C."/>
            <person name="Rohlin L."/>
            <person name="Scholten J."/>
            <person name="Sieber J."/>
            <person name="Stams A.J.M."/>
            <person name="Worm P."/>
            <person name="Henstra A.M."/>
            <person name="Richardson P."/>
        </authorList>
    </citation>
    <scope>NUCLEOTIDE SEQUENCE [LARGE SCALE GENOMIC DNA]</scope>
    <source>
        <strain evidence="2">DSM 10017 / MPOB</strain>
    </source>
</reference>
<dbReference type="HOGENOM" id="CLU_403283_0_0_7"/>
<accession>A0LHW2</accession>
<sequence>MAPLMSSLSSDKLEFRRINGVWLLGPDLFARDSDGKPLSPIASAFPRYGTVISGRGIHAMQAALMVEFARKLSADEGHTPSDAELAEGVYGDSVALLIRDPILLIRSNPGAMDRVFEADELVQRIVPKDRIQFTGIHLPEVRRRLRGNGEIWRFSPPPRSVAEIGEHVRSSRVRVGTGLNYYYNAPTGGRFLTYEEYTRIRPLIREDRDEALRMIREIIDLAQLVNNQGNRELSLFLPAGATLSVAYLTRVAMILDEAPYPEQAKDAEELFDRFAFFFSRAAGPELTRDDEHCDGWRTTMFCRLYDLDEHCLEEFALGLSPEFHLNVRWLPGARIREGNLTFEVNTDHHTRNIIDYYWKNHGDIQYINVGRVELPLTDRDTSDEDREVHLAVIGRADGEEEIRLARLMKWSVMHRMGQDVSLDHAIRETVLYRDYIFDRLRAIRALGCPIVTYREIRFEEEVHGVGTIPVFFFERSYVPGIVSHRIPPRLYGLRGFVVRLAHFLGTAAAMSLVLGRVSRKDGRLYFDDGDEVIQLGEDEMPEKLVIVETTGSFADWASSLEMLLPDCLVRLAVHLGKALSQGRDKDETSAAVEAFAEALSEEVRRMRGLVRDPSSTIRNLFADRSVEPGGIRSRWEGILNRMDSTDPDRLRILARDSRILAPFISVVQSPPPQASLRESPDN</sequence>
<dbReference type="AlphaFoldDB" id="A0LHW2"/>
<evidence type="ECO:0000313" key="1">
    <source>
        <dbReference type="EMBL" id="ABK17014.1"/>
    </source>
</evidence>
<proteinExistence type="predicted"/>
<dbReference type="Proteomes" id="UP000001784">
    <property type="component" value="Chromosome"/>
</dbReference>
<dbReference type="EMBL" id="CP000478">
    <property type="protein sequence ID" value="ABK17014.1"/>
    <property type="molecule type" value="Genomic_DNA"/>
</dbReference>
<dbReference type="RefSeq" id="WP_011698185.1">
    <property type="nucleotide sequence ID" value="NC_008554.1"/>
</dbReference>
<protein>
    <submittedName>
        <fullName evidence="1">Uncharacterized protein</fullName>
    </submittedName>
</protein>